<dbReference type="Gene3D" id="3.30.1150.10">
    <property type="match status" value="1"/>
</dbReference>
<dbReference type="AlphaFoldDB" id="A0A091AVW4"/>
<dbReference type="PATRIC" id="fig|1121015.4.peg.1464"/>
<dbReference type="Proteomes" id="UP000029385">
    <property type="component" value="Unassembled WGS sequence"/>
</dbReference>
<organism evidence="2 3">
    <name type="scientific">Arenimonas oryziterrae DSM 21050 = YC6267</name>
    <dbReference type="NCBI Taxonomy" id="1121015"/>
    <lineage>
        <taxon>Bacteria</taxon>
        <taxon>Pseudomonadati</taxon>
        <taxon>Pseudomonadota</taxon>
        <taxon>Gammaproteobacteria</taxon>
        <taxon>Lysobacterales</taxon>
        <taxon>Lysobacteraceae</taxon>
        <taxon>Arenimonas</taxon>
    </lineage>
</organism>
<feature type="signal peptide" evidence="1">
    <location>
        <begin position="1"/>
        <end position="25"/>
    </location>
</feature>
<gene>
    <name evidence="2" type="ORF">N789_09890</name>
</gene>
<evidence type="ECO:0000256" key="1">
    <source>
        <dbReference type="SAM" id="SignalP"/>
    </source>
</evidence>
<dbReference type="OrthoDB" id="5976887at2"/>
<reference evidence="2 3" key="1">
    <citation type="submission" date="2013-09" db="EMBL/GenBank/DDBJ databases">
        <title>Genome sequencing of Arenimonas oryziterrae.</title>
        <authorList>
            <person name="Chen F."/>
            <person name="Wang G."/>
        </authorList>
    </citation>
    <scope>NUCLEOTIDE SEQUENCE [LARGE SCALE GENOMIC DNA]</scope>
    <source>
        <strain evidence="2 3">YC6267</strain>
    </source>
</reference>
<evidence type="ECO:0000313" key="2">
    <source>
        <dbReference type="EMBL" id="KFN43576.1"/>
    </source>
</evidence>
<evidence type="ECO:0008006" key="4">
    <source>
        <dbReference type="Google" id="ProtNLM"/>
    </source>
</evidence>
<sequence>MRKALKTFRPLLAGVLAASCALATAQPVVQREVIDEGGIGRYWTLADGVVPGAPRYPQQFVARGADVCVNIGYMINRDGTTSDFYLLKSWSDGASALSEDELDAFVNSAGFALSKWRFARKADGPVPHPVYTSATLMFFGGKTGADAVAVRSHCAIADLAGFIDERRNDVVTNRDKLASFRWDRTHSEHMPHLK</sequence>
<comment type="caution">
    <text evidence="2">The sequence shown here is derived from an EMBL/GenBank/DDBJ whole genome shotgun (WGS) entry which is preliminary data.</text>
</comment>
<feature type="chain" id="PRO_5001868971" description="TonB C-terminal domain-containing protein" evidence="1">
    <location>
        <begin position="26"/>
        <end position="194"/>
    </location>
</feature>
<protein>
    <recommendedName>
        <fullName evidence="4">TonB C-terminal domain-containing protein</fullName>
    </recommendedName>
</protein>
<keyword evidence="1" id="KW-0732">Signal</keyword>
<dbReference type="RefSeq" id="WP_022968441.1">
    <property type="nucleotide sequence ID" value="NZ_ATVD01000001.1"/>
</dbReference>
<name>A0A091AVW4_9GAMM</name>
<evidence type="ECO:0000313" key="3">
    <source>
        <dbReference type="Proteomes" id="UP000029385"/>
    </source>
</evidence>
<dbReference type="SUPFAM" id="SSF74653">
    <property type="entry name" value="TolA/TonB C-terminal domain"/>
    <property type="match status" value="1"/>
</dbReference>
<dbReference type="PROSITE" id="PS51257">
    <property type="entry name" value="PROKAR_LIPOPROTEIN"/>
    <property type="match status" value="1"/>
</dbReference>
<accession>A0A091AVW4</accession>
<dbReference type="STRING" id="1121015.GCA_000420545_00790"/>
<proteinExistence type="predicted"/>
<keyword evidence="3" id="KW-1185">Reference proteome</keyword>
<dbReference type="EMBL" id="AVCI01000005">
    <property type="protein sequence ID" value="KFN43576.1"/>
    <property type="molecule type" value="Genomic_DNA"/>
</dbReference>